<protein>
    <submittedName>
        <fullName evidence="1">Uncharacterized protein</fullName>
    </submittedName>
</protein>
<reference evidence="1" key="1">
    <citation type="submission" date="2018-05" db="EMBL/GenBank/DDBJ databases">
        <title>Draft genome of Mucuna pruriens seed.</title>
        <authorList>
            <person name="Nnadi N.E."/>
            <person name="Vos R."/>
            <person name="Hasami M.H."/>
            <person name="Devisetty U.K."/>
            <person name="Aguiy J.C."/>
        </authorList>
    </citation>
    <scope>NUCLEOTIDE SEQUENCE [LARGE SCALE GENOMIC DNA]</scope>
    <source>
        <strain evidence="1">JCA_2017</strain>
    </source>
</reference>
<dbReference type="Proteomes" id="UP000257109">
    <property type="component" value="Unassembled WGS sequence"/>
</dbReference>
<comment type="caution">
    <text evidence="1">The sequence shown here is derived from an EMBL/GenBank/DDBJ whole genome shotgun (WGS) entry which is preliminary data.</text>
</comment>
<evidence type="ECO:0000313" key="1">
    <source>
        <dbReference type="EMBL" id="RDX98079.1"/>
    </source>
</evidence>
<dbReference type="EMBL" id="QJKJ01003514">
    <property type="protein sequence ID" value="RDX98079.1"/>
    <property type="molecule type" value="Genomic_DNA"/>
</dbReference>
<keyword evidence="2" id="KW-1185">Reference proteome</keyword>
<organism evidence="1 2">
    <name type="scientific">Mucuna pruriens</name>
    <name type="common">Velvet bean</name>
    <name type="synonym">Dolichos pruriens</name>
    <dbReference type="NCBI Taxonomy" id="157652"/>
    <lineage>
        <taxon>Eukaryota</taxon>
        <taxon>Viridiplantae</taxon>
        <taxon>Streptophyta</taxon>
        <taxon>Embryophyta</taxon>
        <taxon>Tracheophyta</taxon>
        <taxon>Spermatophyta</taxon>
        <taxon>Magnoliopsida</taxon>
        <taxon>eudicotyledons</taxon>
        <taxon>Gunneridae</taxon>
        <taxon>Pentapetalae</taxon>
        <taxon>rosids</taxon>
        <taxon>fabids</taxon>
        <taxon>Fabales</taxon>
        <taxon>Fabaceae</taxon>
        <taxon>Papilionoideae</taxon>
        <taxon>50 kb inversion clade</taxon>
        <taxon>NPAAA clade</taxon>
        <taxon>indigoferoid/millettioid clade</taxon>
        <taxon>Phaseoleae</taxon>
        <taxon>Mucuna</taxon>
    </lineage>
</organism>
<dbReference type="OrthoDB" id="1433117at2759"/>
<name>A0A371H5L3_MUCPR</name>
<dbReference type="AlphaFoldDB" id="A0A371H5L3"/>
<evidence type="ECO:0000313" key="2">
    <source>
        <dbReference type="Proteomes" id="UP000257109"/>
    </source>
</evidence>
<proteinExistence type="predicted"/>
<accession>A0A371H5L3</accession>
<sequence>MGRGASLGALEVCKVAQVKEYAAKARAARRQEQRLAPQQFKSHNLVLRKIMQTADSNKLTPIWEGLFRITQEVGKGGYHLEQLRGKKIPRTWNMLNLWLYYS</sequence>
<feature type="non-terminal residue" evidence="1">
    <location>
        <position position="1"/>
    </location>
</feature>
<gene>
    <name evidence="1" type="ORF">CR513_19062</name>
</gene>